<evidence type="ECO:0000313" key="1">
    <source>
        <dbReference type="EMBL" id="KAF7844303.1"/>
    </source>
</evidence>
<keyword evidence="2" id="KW-1185">Reference proteome</keyword>
<comment type="caution">
    <text evidence="1">The sequence shown here is derived from an EMBL/GenBank/DDBJ whole genome shotgun (WGS) entry which is preliminary data.</text>
</comment>
<accession>A0A834XJ96</accession>
<organism evidence="1 2">
    <name type="scientific">Senna tora</name>
    <dbReference type="NCBI Taxonomy" id="362788"/>
    <lineage>
        <taxon>Eukaryota</taxon>
        <taxon>Viridiplantae</taxon>
        <taxon>Streptophyta</taxon>
        <taxon>Embryophyta</taxon>
        <taxon>Tracheophyta</taxon>
        <taxon>Spermatophyta</taxon>
        <taxon>Magnoliopsida</taxon>
        <taxon>eudicotyledons</taxon>
        <taxon>Gunneridae</taxon>
        <taxon>Pentapetalae</taxon>
        <taxon>rosids</taxon>
        <taxon>fabids</taxon>
        <taxon>Fabales</taxon>
        <taxon>Fabaceae</taxon>
        <taxon>Caesalpinioideae</taxon>
        <taxon>Cassia clade</taxon>
        <taxon>Senna</taxon>
    </lineage>
</organism>
<evidence type="ECO:0000313" key="2">
    <source>
        <dbReference type="Proteomes" id="UP000634136"/>
    </source>
</evidence>
<gene>
    <name evidence="1" type="ORF">G2W53_001208</name>
</gene>
<name>A0A834XJ96_9FABA</name>
<proteinExistence type="predicted"/>
<dbReference type="AlphaFoldDB" id="A0A834XJ96"/>
<dbReference type="Proteomes" id="UP000634136">
    <property type="component" value="Unassembled WGS sequence"/>
</dbReference>
<reference evidence="1" key="1">
    <citation type="submission" date="2020-09" db="EMBL/GenBank/DDBJ databases">
        <title>Genome-Enabled Discovery of Anthraquinone Biosynthesis in Senna tora.</title>
        <authorList>
            <person name="Kang S.-H."/>
            <person name="Pandey R.P."/>
            <person name="Lee C.-M."/>
            <person name="Sim J.-S."/>
            <person name="Jeong J.-T."/>
            <person name="Choi B.-S."/>
            <person name="Jung M."/>
            <person name="Ginzburg D."/>
            <person name="Zhao K."/>
            <person name="Won S.Y."/>
            <person name="Oh T.-J."/>
            <person name="Yu Y."/>
            <person name="Kim N.-H."/>
            <person name="Lee O.R."/>
            <person name="Lee T.-H."/>
            <person name="Bashyal P."/>
            <person name="Kim T.-S."/>
            <person name="Lee W.-H."/>
            <person name="Kawkins C."/>
            <person name="Kim C.-K."/>
            <person name="Kim J.S."/>
            <person name="Ahn B.O."/>
            <person name="Rhee S.Y."/>
            <person name="Sohng J.K."/>
        </authorList>
    </citation>
    <scope>NUCLEOTIDE SEQUENCE</scope>
    <source>
        <tissue evidence="1">Leaf</tissue>
    </source>
</reference>
<sequence>MANGTRLTELQGARIELQNRIEVKLDANMEVLIDVRDMLQRMWKHMQGEGILEEDEAEDDEQEEIGTDSQQECLTEEAIQSVKETGSEEEFDVVNCQMQHEFINIAYMKSTSSKFHESHSIIEENQCHLSYPLPTPFLIAKEDQSTMQLVAFEVPKLKQYTSIHDDILLSFLEEFLYHQDECENRSRIYVASLSIQSRIAFGFLIWTWEIDKLIGVHVFDPDALLYSYTLCSIVHTVVFLLRASWTTTINDFGYVNHLMMHPTLTSWELYILQTSVVESYFMNMQCIQHCSALLTWNMKIRKLKQGCRSFEELTSTPWTITIMGVAHAGVTQAGMITNKVLKSKHSTLLLVSFILKYPCYEGEIRRKGRLGTLMIEGGLYVAIRKVITIDLGSLELALIFIHQEKFDAYEIHTIFDYGLHISSIIIPLNTNGFITSGDKTVLVKIKGTSQNGQSRDSIWH</sequence>
<protein>
    <submittedName>
        <fullName evidence="1">Uncharacterized protein</fullName>
    </submittedName>
</protein>
<dbReference type="EMBL" id="JAAIUW010000001">
    <property type="protein sequence ID" value="KAF7844303.1"/>
    <property type="molecule type" value="Genomic_DNA"/>
</dbReference>